<accession>A0A239L9U5</accession>
<sequence>MSDYRAGALSYERSGIRVIGKNPGRCGFCRESTTLLIVTAAKGVAVEGECEVKYSKAAAVVAGSVIALGAAGAAASPAFAGEALPLGNGPMKILDAKDEVAKTGLKAVTGKTGELLGGAGKTGGTKGMIGGLPIGG</sequence>
<dbReference type="Proteomes" id="UP000198280">
    <property type="component" value="Unassembled WGS sequence"/>
</dbReference>
<reference evidence="1 2" key="1">
    <citation type="submission" date="2017-06" db="EMBL/GenBank/DDBJ databases">
        <authorList>
            <person name="Kim H.J."/>
            <person name="Triplett B.A."/>
        </authorList>
    </citation>
    <scope>NUCLEOTIDE SEQUENCE [LARGE SCALE GENOMIC DNA]</scope>
    <source>
        <strain evidence="1 2">CGMCC 4.1858</strain>
    </source>
</reference>
<protein>
    <submittedName>
        <fullName evidence="1">Uncharacterized protein</fullName>
    </submittedName>
</protein>
<evidence type="ECO:0000313" key="2">
    <source>
        <dbReference type="Proteomes" id="UP000198280"/>
    </source>
</evidence>
<organism evidence="1 2">
    <name type="scientific">Actinacidiphila glaucinigra</name>
    <dbReference type="NCBI Taxonomy" id="235986"/>
    <lineage>
        <taxon>Bacteria</taxon>
        <taxon>Bacillati</taxon>
        <taxon>Actinomycetota</taxon>
        <taxon>Actinomycetes</taxon>
        <taxon>Kitasatosporales</taxon>
        <taxon>Streptomycetaceae</taxon>
        <taxon>Actinacidiphila</taxon>
    </lineage>
</organism>
<name>A0A239L9U5_9ACTN</name>
<dbReference type="EMBL" id="FZOF01000019">
    <property type="protein sequence ID" value="SNT27386.1"/>
    <property type="molecule type" value="Genomic_DNA"/>
</dbReference>
<gene>
    <name evidence="1" type="ORF">SAMN05216252_1195</name>
</gene>
<keyword evidence="2" id="KW-1185">Reference proteome</keyword>
<evidence type="ECO:0000313" key="1">
    <source>
        <dbReference type="EMBL" id="SNT27386.1"/>
    </source>
</evidence>
<dbReference type="AlphaFoldDB" id="A0A239L9U5"/>
<proteinExistence type="predicted"/>